<reference evidence="3 4" key="1">
    <citation type="submission" date="2021-01" db="EMBL/GenBank/DDBJ databases">
        <title>Whole genome shotgun sequence of Plantactinospora endophytica NBRC 110450.</title>
        <authorList>
            <person name="Komaki H."/>
            <person name="Tamura T."/>
        </authorList>
    </citation>
    <scope>NUCLEOTIDE SEQUENCE [LARGE SCALE GENOMIC DNA]</scope>
    <source>
        <strain evidence="3 4">NBRC 110450</strain>
    </source>
</reference>
<gene>
    <name evidence="3" type="ORF">Pen02_83000</name>
</gene>
<keyword evidence="2" id="KW-0472">Membrane</keyword>
<organism evidence="3 4">
    <name type="scientific">Plantactinospora endophytica</name>
    <dbReference type="NCBI Taxonomy" id="673535"/>
    <lineage>
        <taxon>Bacteria</taxon>
        <taxon>Bacillati</taxon>
        <taxon>Actinomycetota</taxon>
        <taxon>Actinomycetes</taxon>
        <taxon>Micromonosporales</taxon>
        <taxon>Micromonosporaceae</taxon>
        <taxon>Plantactinospora</taxon>
    </lineage>
</organism>
<feature type="transmembrane region" description="Helical" evidence="2">
    <location>
        <begin position="29"/>
        <end position="54"/>
    </location>
</feature>
<evidence type="ECO:0000256" key="1">
    <source>
        <dbReference type="SAM" id="MobiDB-lite"/>
    </source>
</evidence>
<name>A0ABQ4EFD6_9ACTN</name>
<evidence type="ECO:0000313" key="4">
    <source>
        <dbReference type="Proteomes" id="UP000646749"/>
    </source>
</evidence>
<dbReference type="EMBL" id="BONW01000063">
    <property type="protein sequence ID" value="GIG93364.1"/>
    <property type="molecule type" value="Genomic_DNA"/>
</dbReference>
<evidence type="ECO:0000256" key="2">
    <source>
        <dbReference type="SAM" id="Phobius"/>
    </source>
</evidence>
<protein>
    <recommendedName>
        <fullName evidence="5">DUF1211 domain-containing protein</fullName>
    </recommendedName>
</protein>
<comment type="caution">
    <text evidence="3">The sequence shown here is derived from an EMBL/GenBank/DDBJ whole genome shotgun (WGS) entry which is preliminary data.</text>
</comment>
<feature type="region of interest" description="Disordered" evidence="1">
    <location>
        <begin position="233"/>
        <end position="257"/>
    </location>
</feature>
<feature type="transmembrane region" description="Helical" evidence="2">
    <location>
        <begin position="159"/>
        <end position="181"/>
    </location>
</feature>
<keyword evidence="2" id="KW-1133">Transmembrane helix</keyword>
<evidence type="ECO:0000313" key="3">
    <source>
        <dbReference type="EMBL" id="GIG93364.1"/>
    </source>
</evidence>
<proteinExistence type="predicted"/>
<keyword evidence="4" id="KW-1185">Reference proteome</keyword>
<dbReference type="Proteomes" id="UP000646749">
    <property type="component" value="Unassembled WGS sequence"/>
</dbReference>
<sequence>MNISIIQGVALSVMTVETVNFLKVADRELILPSLAQTALSLAALIIVSYEYLWFTTLMRWTPTFRDTAIPVALGVAEIVPPMLLGRTFAWWIALSVFAMLGAAAFLNTVSRLRAEMFPDHAPVYAAIRRLLCRLAVVCTLTSAAGVSVAILVHRNPGHAPVMSAASACVIILLSVVFIIAYSEAVLNKAYAEYGISRRPPLFDRLQDLLRRAQSRFTPTGEILQNGASAAADNIRPDVGIGSSAKATERPPESPFES</sequence>
<feature type="transmembrane region" description="Helical" evidence="2">
    <location>
        <begin position="130"/>
        <end position="153"/>
    </location>
</feature>
<keyword evidence="2" id="KW-0812">Transmembrane</keyword>
<feature type="transmembrane region" description="Helical" evidence="2">
    <location>
        <begin position="88"/>
        <end position="109"/>
    </location>
</feature>
<evidence type="ECO:0008006" key="5">
    <source>
        <dbReference type="Google" id="ProtNLM"/>
    </source>
</evidence>
<accession>A0ABQ4EFD6</accession>